<feature type="transmembrane region" description="Helical" evidence="11">
    <location>
        <begin position="318"/>
        <end position="337"/>
    </location>
</feature>
<evidence type="ECO:0000256" key="6">
    <source>
        <dbReference type="ARBA" id="ARBA00022692"/>
    </source>
</evidence>
<name>A0ABV1EI63_9FIRM</name>
<keyword evidence="9" id="KW-0046">Antibiotic resistance</keyword>
<dbReference type="PANTHER" id="PTHR43823:SF3">
    <property type="entry name" value="MULTIDRUG EXPORT PROTEIN MEPA"/>
    <property type="match status" value="1"/>
</dbReference>
<dbReference type="CDD" id="cd13143">
    <property type="entry name" value="MATE_MepA_like"/>
    <property type="match status" value="1"/>
</dbReference>
<evidence type="ECO:0000313" key="13">
    <source>
        <dbReference type="Proteomes" id="UP001482186"/>
    </source>
</evidence>
<evidence type="ECO:0000256" key="9">
    <source>
        <dbReference type="ARBA" id="ARBA00023251"/>
    </source>
</evidence>
<feature type="transmembrane region" description="Helical" evidence="11">
    <location>
        <begin position="409"/>
        <end position="430"/>
    </location>
</feature>
<feature type="transmembrane region" description="Helical" evidence="11">
    <location>
        <begin position="216"/>
        <end position="237"/>
    </location>
</feature>
<dbReference type="InterPro" id="IPR051327">
    <property type="entry name" value="MATE_MepA_subfamily"/>
</dbReference>
<feature type="transmembrane region" description="Helical" evidence="11">
    <location>
        <begin position="183"/>
        <end position="204"/>
    </location>
</feature>
<dbReference type="InterPro" id="IPR002528">
    <property type="entry name" value="MATE_fam"/>
</dbReference>
<comment type="subcellular location">
    <subcellularLocation>
        <location evidence="1">Cell membrane</location>
        <topology evidence="1">Multi-pass membrane protein</topology>
    </subcellularLocation>
</comment>
<dbReference type="RefSeq" id="WP_021944510.1">
    <property type="nucleotide sequence ID" value="NZ_JAOQJS010000006.1"/>
</dbReference>
<feature type="transmembrane region" description="Helical" evidence="11">
    <location>
        <begin position="437"/>
        <end position="459"/>
    </location>
</feature>
<dbReference type="Proteomes" id="UP001482186">
    <property type="component" value="Unassembled WGS sequence"/>
</dbReference>
<dbReference type="PANTHER" id="PTHR43823">
    <property type="entry name" value="SPORULATION PROTEIN YKVU"/>
    <property type="match status" value="1"/>
</dbReference>
<evidence type="ECO:0000256" key="11">
    <source>
        <dbReference type="SAM" id="Phobius"/>
    </source>
</evidence>
<gene>
    <name evidence="12" type="ORF">AAAT04_09545</name>
</gene>
<dbReference type="PIRSF" id="PIRSF006603">
    <property type="entry name" value="DinF"/>
    <property type="match status" value="1"/>
</dbReference>
<organism evidence="12 13">
    <name type="scientific">Coprococcus ammoniilyticus</name>
    <dbReference type="NCBI Taxonomy" id="2981785"/>
    <lineage>
        <taxon>Bacteria</taxon>
        <taxon>Bacillati</taxon>
        <taxon>Bacillota</taxon>
        <taxon>Clostridia</taxon>
        <taxon>Lachnospirales</taxon>
        <taxon>Lachnospiraceae</taxon>
        <taxon>Coprococcus</taxon>
    </lineage>
</organism>
<feature type="transmembrane region" description="Helical" evidence="11">
    <location>
        <begin position="94"/>
        <end position="120"/>
    </location>
</feature>
<feature type="transmembrane region" description="Helical" evidence="11">
    <location>
        <begin position="366"/>
        <end position="389"/>
    </location>
</feature>
<evidence type="ECO:0000256" key="8">
    <source>
        <dbReference type="ARBA" id="ARBA00023136"/>
    </source>
</evidence>
<keyword evidence="4" id="KW-0813">Transport</keyword>
<dbReference type="EMBL" id="JBBNFM010000006">
    <property type="protein sequence ID" value="MEQ2454279.1"/>
    <property type="molecule type" value="Genomic_DNA"/>
</dbReference>
<feature type="transmembrane region" description="Helical" evidence="11">
    <location>
        <begin position="61"/>
        <end position="82"/>
    </location>
</feature>
<evidence type="ECO:0000256" key="3">
    <source>
        <dbReference type="ARBA" id="ARBA00022106"/>
    </source>
</evidence>
<protein>
    <recommendedName>
        <fullName evidence="3">Multidrug export protein MepA</fullName>
    </recommendedName>
</protein>
<keyword evidence="6 11" id="KW-0812">Transmembrane</keyword>
<dbReference type="InterPro" id="IPR045070">
    <property type="entry name" value="MATE_MepA-like"/>
</dbReference>
<feature type="transmembrane region" description="Helical" evidence="11">
    <location>
        <begin position="141"/>
        <end position="163"/>
    </location>
</feature>
<keyword evidence="5" id="KW-1003">Cell membrane</keyword>
<sequence length="498" mass="54103">MKKQTQAYSMTDSSNNTSKASPPTGGESISKNIKNNQPNQVAHNTGSSNREFLAKEPIGKLLAKLALPTVAAQMINMLYNIVDRIYIGHIPQNGSLALTGVGVCMPLIMIISAFAALVGNGGAPRATIYMGKNKKDDAEKILGNCFTMQIILSVILTAVLLIWNRDLLLAFGASKNTINYATSYMNIYAIGTIFVQLTLGMNAFITAQGFAKEGMLSVLIGAIANIILDPIFIFALHMGVKGAALATIISQGCSCIWVLSFLFGKRTTLRIRVKNLGLQASYTLPCLALGSAVFIMQGSESIISVCFNSSLLKYGGDMAVGAMTILTSVMQFAMLPLQGLGQGAQPIISYNYGAKNASRVKDAFKLLLKVSLTYSVLLWLCIMCFPQVFASIFTPDTALIEFTKVALRYYLAVMFLFGVQISCQMTFNALGNAPASIIVAIMRKFVLLIPLIFIMPHIYTSDKTMAVYMAEPIADLIAVTFTAILFFFQFRKALREIE</sequence>
<proteinExistence type="inferred from homology"/>
<dbReference type="Pfam" id="PF01554">
    <property type="entry name" value="MatE"/>
    <property type="match status" value="2"/>
</dbReference>
<dbReference type="InterPro" id="IPR048279">
    <property type="entry name" value="MdtK-like"/>
</dbReference>
<reference evidence="12 13" key="1">
    <citation type="submission" date="2024-04" db="EMBL/GenBank/DDBJ databases">
        <title>Human intestinal bacterial collection.</title>
        <authorList>
            <person name="Pauvert C."/>
            <person name="Hitch T.C.A."/>
            <person name="Clavel T."/>
        </authorList>
    </citation>
    <scope>NUCLEOTIDE SEQUENCE [LARGE SCALE GENOMIC DNA]</scope>
    <source>
        <strain evidence="12 13">CLA-AA-H141</strain>
    </source>
</reference>
<evidence type="ECO:0000256" key="5">
    <source>
        <dbReference type="ARBA" id="ARBA00022475"/>
    </source>
</evidence>
<evidence type="ECO:0000256" key="2">
    <source>
        <dbReference type="ARBA" id="ARBA00008417"/>
    </source>
</evidence>
<comment type="caution">
    <text evidence="12">The sequence shown here is derived from an EMBL/GenBank/DDBJ whole genome shotgun (WGS) entry which is preliminary data.</text>
</comment>
<keyword evidence="8 11" id="KW-0472">Membrane</keyword>
<feature type="transmembrane region" description="Helical" evidence="11">
    <location>
        <begin position="276"/>
        <end position="298"/>
    </location>
</feature>
<comment type="similarity">
    <text evidence="2">Belongs to the multi antimicrobial extrusion (MATE) (TC 2.A.66.1) family. MepA subfamily.</text>
</comment>
<evidence type="ECO:0000256" key="10">
    <source>
        <dbReference type="SAM" id="MobiDB-lite"/>
    </source>
</evidence>
<feature type="transmembrane region" description="Helical" evidence="11">
    <location>
        <begin position="465"/>
        <end position="488"/>
    </location>
</feature>
<evidence type="ECO:0000256" key="7">
    <source>
        <dbReference type="ARBA" id="ARBA00022989"/>
    </source>
</evidence>
<feature type="transmembrane region" description="Helical" evidence="11">
    <location>
        <begin position="243"/>
        <end position="264"/>
    </location>
</feature>
<dbReference type="NCBIfam" id="TIGR00797">
    <property type="entry name" value="matE"/>
    <property type="match status" value="1"/>
</dbReference>
<keyword evidence="7 11" id="KW-1133">Transmembrane helix</keyword>
<keyword evidence="13" id="KW-1185">Reference proteome</keyword>
<accession>A0ABV1EI63</accession>
<evidence type="ECO:0000256" key="4">
    <source>
        <dbReference type="ARBA" id="ARBA00022448"/>
    </source>
</evidence>
<evidence type="ECO:0000313" key="12">
    <source>
        <dbReference type="EMBL" id="MEQ2454279.1"/>
    </source>
</evidence>
<feature type="region of interest" description="Disordered" evidence="10">
    <location>
        <begin position="1"/>
        <end position="48"/>
    </location>
</feature>
<evidence type="ECO:0000256" key="1">
    <source>
        <dbReference type="ARBA" id="ARBA00004651"/>
    </source>
</evidence>